<dbReference type="Gene3D" id="2.60.40.1120">
    <property type="entry name" value="Carboxypeptidase-like, regulatory domain"/>
    <property type="match status" value="1"/>
</dbReference>
<organism evidence="9 10">
    <name type="scientific">Chitinophaga horti</name>
    <dbReference type="NCBI Taxonomy" id="2920382"/>
    <lineage>
        <taxon>Bacteria</taxon>
        <taxon>Pseudomonadati</taxon>
        <taxon>Bacteroidota</taxon>
        <taxon>Chitinophagia</taxon>
        <taxon>Chitinophagales</taxon>
        <taxon>Chitinophagaceae</taxon>
        <taxon>Chitinophaga</taxon>
    </lineage>
</organism>
<evidence type="ECO:0000256" key="1">
    <source>
        <dbReference type="ARBA" id="ARBA00004571"/>
    </source>
</evidence>
<dbReference type="SUPFAM" id="SSF49464">
    <property type="entry name" value="Carboxypeptidase regulatory domain-like"/>
    <property type="match status" value="1"/>
</dbReference>
<dbReference type="InterPro" id="IPR012910">
    <property type="entry name" value="Plug_dom"/>
</dbReference>
<dbReference type="Gene3D" id="2.40.170.20">
    <property type="entry name" value="TonB-dependent receptor, beta-barrel domain"/>
    <property type="match status" value="1"/>
</dbReference>
<keyword evidence="6 7" id="KW-0998">Cell outer membrane</keyword>
<dbReference type="Pfam" id="PF13715">
    <property type="entry name" value="CarbopepD_reg_2"/>
    <property type="match status" value="1"/>
</dbReference>
<evidence type="ECO:0000256" key="3">
    <source>
        <dbReference type="ARBA" id="ARBA00022452"/>
    </source>
</evidence>
<evidence type="ECO:0000313" key="9">
    <source>
        <dbReference type="EMBL" id="UYQ92088.1"/>
    </source>
</evidence>
<comment type="similarity">
    <text evidence="7">Belongs to the TonB-dependent receptor family.</text>
</comment>
<dbReference type="Pfam" id="PF07715">
    <property type="entry name" value="Plug"/>
    <property type="match status" value="1"/>
</dbReference>
<dbReference type="Proteomes" id="UP001162741">
    <property type="component" value="Chromosome"/>
</dbReference>
<comment type="subcellular location">
    <subcellularLocation>
        <location evidence="1 7">Cell outer membrane</location>
        <topology evidence="1 7">Multi-pass membrane protein</topology>
    </subcellularLocation>
</comment>
<dbReference type="EMBL" id="CP107006">
    <property type="protein sequence ID" value="UYQ92088.1"/>
    <property type="molecule type" value="Genomic_DNA"/>
</dbReference>
<dbReference type="NCBIfam" id="TIGR04057">
    <property type="entry name" value="SusC_RagA_signa"/>
    <property type="match status" value="1"/>
</dbReference>
<dbReference type="InterPro" id="IPR023996">
    <property type="entry name" value="TonB-dep_OMP_SusC/RagA"/>
</dbReference>
<evidence type="ECO:0000256" key="7">
    <source>
        <dbReference type="PROSITE-ProRule" id="PRU01360"/>
    </source>
</evidence>
<keyword evidence="5 7" id="KW-0472">Membrane</keyword>
<gene>
    <name evidence="9" type="ORF">MKQ68_18535</name>
</gene>
<name>A0ABY6IXI0_9BACT</name>
<feature type="domain" description="TonB-dependent receptor plug" evidence="8">
    <location>
        <begin position="86"/>
        <end position="193"/>
    </location>
</feature>
<dbReference type="SUPFAM" id="SSF56935">
    <property type="entry name" value="Porins"/>
    <property type="match status" value="1"/>
</dbReference>
<evidence type="ECO:0000259" key="8">
    <source>
        <dbReference type="Pfam" id="PF07715"/>
    </source>
</evidence>
<keyword evidence="3 7" id="KW-1134">Transmembrane beta strand</keyword>
<sequence length="1023" mass="111991">MRDGNGELLPGVTISVKNDKAGANTNEQGRFTISVASGATLVFSYVGFETTEVKVDNKTEYAVRLKEKVGSLSDVVVVGYATQARKDLTGAVGSVNMKDFSKAPVKSFDEALAGRVAGVTVASNDGQPGSVANITIRGAGSISQDNSPLYVIDGFPTENANANAISPADIESIDILKDASATAIYGARGSNGVILITTKKGKTGAPQVTYNAYYGWQQNPQKQKMMDAYEFVRYVGDINPAIYDSVYLAKGVTLEDYRNVESLDMQDYVYQVGQNQNHDIAVRGGTDKTKYSLSGNFNNQKGIIINSGFKRYQGRFSLDQTVSDRLKVGLNANYAYSEAFGVPISAANFYASATTLYSVWGFRPTTSISGRDSGVNLIDEFYDPGNELANNQDYRVNPYQHISNQLTLNKEHVLNANAYAEYKLIKDLTLRVAGGMNVWNREIDVFNNSKTQSGSKWSSNGVNGSIEFRPSSTWRSEAGLNYRKRWNKVHNFTALAVFEAQGNKSAIRRLSATQIPNEELGLDAIDLAPPANTSLTSSASSWTMASAVARVNYDYQSRYLFSASVRADGSSKFAPGGRWGYFPAASAAWRFSSEEFMKPLRVISDAKLRIGYGASGNNRVGDFAYMPQLTLSNRNFWYAAGNNPLAIGAFISSAGNPSLKWETNEQTNIGLDLSFFRNSRLSVTIDAYHRTTRDLLLNAALPYSIGVENGLGFKNIGKLQNRGLEFTVAGVIIEQKKFTWSSNFNISFNRNKILELTEGQTSILSGNGTFFNTTYSSLFPYISAIGRPMGEMYGLVFDGVYQYSDFDLMPNGTYLLKSDVATNGSARTAIRPGDIKYRDLNGDLNVNNQDYTIIGSGLPKHAGGFSNDFQYGNFDLNVLLQWSYGNDVVNANRYVFEGGIVNNPNLNQLATYANRWTPTNPSNTLFRAGGMGNAAYSSRVIEDGSYLKLRTVSLGYTVPPAVLKRAKIKNVRLYASAQNLYTWSNYSGTDPEVSGRDGNLTPGFDYAVYPHALSYVAGLNVTF</sequence>
<keyword evidence="10" id="KW-1185">Reference proteome</keyword>
<keyword evidence="9" id="KW-0675">Receptor</keyword>
<dbReference type="InterPro" id="IPR023997">
    <property type="entry name" value="TonB-dep_OMP_SusC/RagA_CS"/>
</dbReference>
<reference evidence="9" key="1">
    <citation type="submission" date="2022-10" db="EMBL/GenBank/DDBJ databases">
        <title>Chitinophaga sp. nov., isolated from soil.</title>
        <authorList>
            <person name="Jeon C.O."/>
        </authorList>
    </citation>
    <scope>NUCLEOTIDE SEQUENCE</scope>
    <source>
        <strain evidence="9">R8</strain>
    </source>
</reference>
<dbReference type="InterPro" id="IPR008969">
    <property type="entry name" value="CarboxyPept-like_regulatory"/>
</dbReference>
<dbReference type="PROSITE" id="PS52016">
    <property type="entry name" value="TONB_DEPENDENT_REC_3"/>
    <property type="match status" value="1"/>
</dbReference>
<protein>
    <submittedName>
        <fullName evidence="9">TonB-dependent receptor</fullName>
    </submittedName>
</protein>
<evidence type="ECO:0000256" key="6">
    <source>
        <dbReference type="ARBA" id="ARBA00023237"/>
    </source>
</evidence>
<keyword evidence="4 7" id="KW-0812">Transmembrane</keyword>
<dbReference type="RefSeq" id="WP_264280413.1">
    <property type="nucleotide sequence ID" value="NZ_CP107006.1"/>
</dbReference>
<keyword evidence="2 7" id="KW-0813">Transport</keyword>
<evidence type="ECO:0000256" key="4">
    <source>
        <dbReference type="ARBA" id="ARBA00022692"/>
    </source>
</evidence>
<dbReference type="InterPro" id="IPR039426">
    <property type="entry name" value="TonB-dep_rcpt-like"/>
</dbReference>
<evidence type="ECO:0000256" key="2">
    <source>
        <dbReference type="ARBA" id="ARBA00022448"/>
    </source>
</evidence>
<dbReference type="InterPro" id="IPR037066">
    <property type="entry name" value="Plug_dom_sf"/>
</dbReference>
<dbReference type="Gene3D" id="2.170.130.10">
    <property type="entry name" value="TonB-dependent receptor, plug domain"/>
    <property type="match status" value="1"/>
</dbReference>
<dbReference type="NCBIfam" id="TIGR04056">
    <property type="entry name" value="OMP_RagA_SusC"/>
    <property type="match status" value="1"/>
</dbReference>
<accession>A0ABY6IXI0</accession>
<proteinExistence type="inferred from homology"/>
<evidence type="ECO:0000256" key="5">
    <source>
        <dbReference type="ARBA" id="ARBA00023136"/>
    </source>
</evidence>
<dbReference type="InterPro" id="IPR036942">
    <property type="entry name" value="Beta-barrel_TonB_sf"/>
</dbReference>
<evidence type="ECO:0000313" key="10">
    <source>
        <dbReference type="Proteomes" id="UP001162741"/>
    </source>
</evidence>